<keyword evidence="7" id="KW-0256">Endoplasmic reticulum</keyword>
<dbReference type="AlphaFoldDB" id="A0A7R9F6R9"/>
<evidence type="ECO:0000256" key="14">
    <source>
        <dbReference type="RuleBase" id="RU000461"/>
    </source>
</evidence>
<dbReference type="PRINTS" id="PR00385">
    <property type="entry name" value="P450"/>
</dbReference>
<sequence>MGLILHSSSWEVALLVAIIYGAIRWWFSIKFNYWKLRGVPYVPPSFPCGNIGDLLLGRLSTNMIYQKIYDKLDGHQFGGLFHLTKPVFIIRDLELVKNVLVKDFVHFNNRFTDTETESGILSMALFLSTGSKWKKLRLSISPTLTPSKIKAMFNIFTESAKDMMDFLQEKVHDSEELEVKSLAYDFTTDVMCSFAFGQRINCMKNPDSEFRLMGHRIMKELTGGSLVVKIIASFFTIVNRALNCTCQPIQFFEKVVTETIEHREKNGWFRNDLLQFLMQLRQKGKIVSDDVLENSCQQIATKGYLGIDKKYEQLVIHCLELFLAGYDTMSMTIGFCLHELSVNPDIQQTLREEIDGVLKEFGGEITYEAVHKMEYLDKVLSETLRMYPAGGTLFRTCTNSYMIPGTKTLLEKGVQVVIPVYALHHDPKYYPDPEKFDPERFNEQNKASRPQSCYLPFGEGPKMCLGRATHPLYCLDHSTTVFSKPSVTIYPLSQRQRELLSQLARVMATVSQVGTHQWEAPVSPIGQGQAAVEAILSNPLSLFTITLPPTTTHVAVTSFRSTATNVAGTSFRSTATNIAGTSFCSTATNVAGTLSPTFFLPLPTRMRMALLETKVAVVALLSKYELSASKKTSLPIRLDPRTVTLSVEGDIWLRISNRK</sequence>
<dbReference type="EMBL" id="OD569335">
    <property type="protein sequence ID" value="CAD7447865.1"/>
    <property type="molecule type" value="Genomic_DNA"/>
</dbReference>
<dbReference type="GO" id="GO:0020037">
    <property type="term" value="F:heme binding"/>
    <property type="evidence" value="ECO:0007669"/>
    <property type="project" value="InterPro"/>
</dbReference>
<keyword evidence="15" id="KW-1133">Transmembrane helix</keyword>
<dbReference type="InterPro" id="IPR017972">
    <property type="entry name" value="Cyt_P450_CS"/>
</dbReference>
<dbReference type="PRINTS" id="PR00463">
    <property type="entry name" value="EP450I"/>
</dbReference>
<evidence type="ECO:0000256" key="11">
    <source>
        <dbReference type="ARBA" id="ARBA00023033"/>
    </source>
</evidence>
<keyword evidence="15" id="KW-0812">Transmembrane</keyword>
<comment type="subcellular location">
    <subcellularLocation>
        <location evidence="3">Endoplasmic reticulum membrane</location>
        <topology evidence="3">Peripheral membrane protein</topology>
    </subcellularLocation>
    <subcellularLocation>
        <location evidence="2">Microsome membrane</location>
        <topology evidence="2">Peripheral membrane protein</topology>
    </subcellularLocation>
</comment>
<evidence type="ECO:0000256" key="8">
    <source>
        <dbReference type="ARBA" id="ARBA00022848"/>
    </source>
</evidence>
<dbReference type="Gene3D" id="1.10.630.10">
    <property type="entry name" value="Cytochrome P450"/>
    <property type="match status" value="1"/>
</dbReference>
<evidence type="ECO:0000256" key="5">
    <source>
        <dbReference type="ARBA" id="ARBA00022617"/>
    </source>
</evidence>
<feature type="binding site" description="axial binding residue" evidence="13">
    <location>
        <position position="464"/>
    </location>
    <ligand>
        <name>heme</name>
        <dbReference type="ChEBI" id="CHEBI:30413"/>
    </ligand>
    <ligandPart>
        <name>Fe</name>
        <dbReference type="ChEBI" id="CHEBI:18248"/>
    </ligandPart>
</feature>
<evidence type="ECO:0000313" key="16">
    <source>
        <dbReference type="EMBL" id="CAD7447865.1"/>
    </source>
</evidence>
<keyword evidence="10 13" id="KW-0408">Iron</keyword>
<dbReference type="InterPro" id="IPR050476">
    <property type="entry name" value="Insect_CytP450_Detox"/>
</dbReference>
<dbReference type="Pfam" id="PF00067">
    <property type="entry name" value="p450"/>
    <property type="match status" value="1"/>
</dbReference>
<dbReference type="GO" id="GO:0004497">
    <property type="term" value="F:monooxygenase activity"/>
    <property type="evidence" value="ECO:0007669"/>
    <property type="project" value="UniProtKB-KW"/>
</dbReference>
<dbReference type="GO" id="GO:0005506">
    <property type="term" value="F:iron ion binding"/>
    <property type="evidence" value="ECO:0007669"/>
    <property type="project" value="InterPro"/>
</dbReference>
<accession>A0A7R9F6R9</accession>
<dbReference type="GO" id="GO:0005789">
    <property type="term" value="C:endoplasmic reticulum membrane"/>
    <property type="evidence" value="ECO:0007669"/>
    <property type="project" value="UniProtKB-SubCell"/>
</dbReference>
<keyword evidence="5 13" id="KW-0349">Heme</keyword>
<evidence type="ECO:0000256" key="4">
    <source>
        <dbReference type="ARBA" id="ARBA00010617"/>
    </source>
</evidence>
<evidence type="ECO:0000256" key="1">
    <source>
        <dbReference type="ARBA" id="ARBA00001971"/>
    </source>
</evidence>
<keyword evidence="6 13" id="KW-0479">Metal-binding</keyword>
<evidence type="ECO:0000256" key="9">
    <source>
        <dbReference type="ARBA" id="ARBA00023002"/>
    </source>
</evidence>
<comment type="similarity">
    <text evidence="4 14">Belongs to the cytochrome P450 family.</text>
</comment>
<evidence type="ECO:0000256" key="10">
    <source>
        <dbReference type="ARBA" id="ARBA00023004"/>
    </source>
</evidence>
<evidence type="ECO:0000256" key="7">
    <source>
        <dbReference type="ARBA" id="ARBA00022824"/>
    </source>
</evidence>
<evidence type="ECO:0008006" key="17">
    <source>
        <dbReference type="Google" id="ProtNLM"/>
    </source>
</evidence>
<dbReference type="InterPro" id="IPR002401">
    <property type="entry name" value="Cyt_P450_E_grp-I"/>
</dbReference>
<evidence type="ECO:0000256" key="15">
    <source>
        <dbReference type="SAM" id="Phobius"/>
    </source>
</evidence>
<dbReference type="PANTHER" id="PTHR24292">
    <property type="entry name" value="CYTOCHROME P450"/>
    <property type="match status" value="1"/>
</dbReference>
<dbReference type="CDD" id="cd11056">
    <property type="entry name" value="CYP6-like"/>
    <property type="match status" value="1"/>
</dbReference>
<keyword evidence="12 15" id="KW-0472">Membrane</keyword>
<gene>
    <name evidence="16" type="ORF">TBIB3V08_LOCUS10167</name>
</gene>
<evidence type="ECO:0000256" key="6">
    <source>
        <dbReference type="ARBA" id="ARBA00022723"/>
    </source>
</evidence>
<feature type="transmembrane region" description="Helical" evidence="15">
    <location>
        <begin position="12"/>
        <end position="27"/>
    </location>
</feature>
<evidence type="ECO:0000256" key="13">
    <source>
        <dbReference type="PIRSR" id="PIRSR602401-1"/>
    </source>
</evidence>
<dbReference type="FunFam" id="1.10.630.10:FF:000042">
    <property type="entry name" value="Cytochrome P450"/>
    <property type="match status" value="1"/>
</dbReference>
<organism evidence="16">
    <name type="scientific">Timema bartmani</name>
    <dbReference type="NCBI Taxonomy" id="61472"/>
    <lineage>
        <taxon>Eukaryota</taxon>
        <taxon>Metazoa</taxon>
        <taxon>Ecdysozoa</taxon>
        <taxon>Arthropoda</taxon>
        <taxon>Hexapoda</taxon>
        <taxon>Insecta</taxon>
        <taxon>Pterygota</taxon>
        <taxon>Neoptera</taxon>
        <taxon>Polyneoptera</taxon>
        <taxon>Phasmatodea</taxon>
        <taxon>Timematodea</taxon>
        <taxon>Timematoidea</taxon>
        <taxon>Timematidae</taxon>
        <taxon>Timema</taxon>
    </lineage>
</organism>
<evidence type="ECO:0000256" key="2">
    <source>
        <dbReference type="ARBA" id="ARBA00004174"/>
    </source>
</evidence>
<dbReference type="PROSITE" id="PS00086">
    <property type="entry name" value="CYTOCHROME_P450"/>
    <property type="match status" value="1"/>
</dbReference>
<reference evidence="16" key="1">
    <citation type="submission" date="2020-11" db="EMBL/GenBank/DDBJ databases">
        <authorList>
            <person name="Tran Van P."/>
        </authorList>
    </citation>
    <scope>NUCLEOTIDE SEQUENCE</scope>
</reference>
<keyword evidence="8" id="KW-0492">Microsome</keyword>
<evidence type="ECO:0000256" key="3">
    <source>
        <dbReference type="ARBA" id="ARBA00004406"/>
    </source>
</evidence>
<dbReference type="GO" id="GO:0016705">
    <property type="term" value="F:oxidoreductase activity, acting on paired donors, with incorporation or reduction of molecular oxygen"/>
    <property type="evidence" value="ECO:0007669"/>
    <property type="project" value="InterPro"/>
</dbReference>
<name>A0A7R9F6R9_9NEOP</name>
<keyword evidence="9 14" id="KW-0560">Oxidoreductase</keyword>
<comment type="cofactor">
    <cofactor evidence="1 13">
        <name>heme</name>
        <dbReference type="ChEBI" id="CHEBI:30413"/>
    </cofactor>
</comment>
<proteinExistence type="inferred from homology"/>
<dbReference type="SUPFAM" id="SSF48264">
    <property type="entry name" value="Cytochrome P450"/>
    <property type="match status" value="1"/>
</dbReference>
<keyword evidence="11 14" id="KW-0503">Monooxygenase</keyword>
<dbReference type="PANTHER" id="PTHR24292:SF54">
    <property type="entry name" value="CYP9F3-RELATED"/>
    <property type="match status" value="1"/>
</dbReference>
<dbReference type="InterPro" id="IPR036396">
    <property type="entry name" value="Cyt_P450_sf"/>
</dbReference>
<dbReference type="InterPro" id="IPR001128">
    <property type="entry name" value="Cyt_P450"/>
</dbReference>
<evidence type="ECO:0000256" key="12">
    <source>
        <dbReference type="ARBA" id="ARBA00023136"/>
    </source>
</evidence>
<protein>
    <recommendedName>
        <fullName evidence="17">Cytochrome P450</fullName>
    </recommendedName>
</protein>